<accession>C4J267</accession>
<reference evidence="2" key="2">
    <citation type="submission" date="2012-06" db="EMBL/GenBank/DDBJ databases">
        <authorList>
            <person name="Yu Y."/>
            <person name="Currie J."/>
            <person name="Lomeli R."/>
            <person name="Angelova A."/>
            <person name="Collura K."/>
            <person name="Wissotski M."/>
            <person name="Campos D."/>
            <person name="Kudrna D."/>
            <person name="Golser W."/>
            <person name="Ashely E."/>
            <person name="Descour A."/>
            <person name="Fernandes J."/>
            <person name="Soderlund C."/>
            <person name="Walbot V."/>
        </authorList>
    </citation>
    <scope>NUCLEOTIDE SEQUENCE</scope>
    <source>
        <strain evidence="2">B73</strain>
    </source>
</reference>
<evidence type="ECO:0000256" key="1">
    <source>
        <dbReference type="SAM" id="MobiDB-lite"/>
    </source>
</evidence>
<evidence type="ECO:0000313" key="2">
    <source>
        <dbReference type="EMBL" id="ACR35267.1"/>
    </source>
</evidence>
<dbReference type="EMBL" id="BT084914">
    <property type="protein sequence ID" value="ACR35267.1"/>
    <property type="molecule type" value="mRNA"/>
</dbReference>
<organism evidence="2">
    <name type="scientific">Zea mays</name>
    <name type="common">Maize</name>
    <dbReference type="NCBI Taxonomy" id="4577"/>
    <lineage>
        <taxon>Eukaryota</taxon>
        <taxon>Viridiplantae</taxon>
        <taxon>Streptophyta</taxon>
        <taxon>Embryophyta</taxon>
        <taxon>Tracheophyta</taxon>
        <taxon>Spermatophyta</taxon>
        <taxon>Magnoliopsida</taxon>
        <taxon>Liliopsida</taxon>
        <taxon>Poales</taxon>
        <taxon>Poaceae</taxon>
        <taxon>PACMAD clade</taxon>
        <taxon>Panicoideae</taxon>
        <taxon>Andropogonodae</taxon>
        <taxon>Andropogoneae</taxon>
        <taxon>Tripsacinae</taxon>
        <taxon>Zea</taxon>
    </lineage>
</organism>
<reference evidence="2" key="1">
    <citation type="journal article" date="2009" name="PLoS Genet.">
        <title>Sequencing, mapping, and analysis of 27,455 maize full-length cDNAs.</title>
        <authorList>
            <person name="Soderlund C."/>
            <person name="Descour A."/>
            <person name="Kudrna D."/>
            <person name="Bomhoff M."/>
            <person name="Boyd L."/>
            <person name="Currie J."/>
            <person name="Angelova A."/>
            <person name="Collura K."/>
            <person name="Wissotski M."/>
            <person name="Ashley E."/>
            <person name="Morrow D."/>
            <person name="Fernandes J."/>
            <person name="Walbot V."/>
            <person name="Yu Y."/>
        </authorList>
    </citation>
    <scope>NUCLEOTIDE SEQUENCE</scope>
    <source>
        <strain evidence="2">B73</strain>
    </source>
</reference>
<protein>
    <submittedName>
        <fullName evidence="2">Uncharacterized protein</fullName>
    </submittedName>
</protein>
<name>C4J267_MAIZE</name>
<proteinExistence type="evidence at transcript level"/>
<sequence length="34" mass="3708">MQSMEGAESNITQTMDQRVHTGDIAFSPLNGNNI</sequence>
<feature type="compositionally biased region" description="Polar residues" evidence="1">
    <location>
        <begin position="1"/>
        <end position="16"/>
    </location>
</feature>
<feature type="region of interest" description="Disordered" evidence="1">
    <location>
        <begin position="1"/>
        <end position="34"/>
    </location>
</feature>
<dbReference type="AlphaFoldDB" id="C4J267"/>